<feature type="compositionally biased region" description="Basic and acidic residues" evidence="1">
    <location>
        <begin position="192"/>
        <end position="208"/>
    </location>
</feature>
<keyword evidence="2" id="KW-0812">Transmembrane</keyword>
<feature type="transmembrane region" description="Helical" evidence="2">
    <location>
        <begin position="60"/>
        <end position="82"/>
    </location>
</feature>
<feature type="compositionally biased region" description="Basic and acidic residues" evidence="1">
    <location>
        <begin position="471"/>
        <end position="481"/>
    </location>
</feature>
<feature type="compositionally biased region" description="Basic and acidic residues" evidence="1">
    <location>
        <begin position="429"/>
        <end position="442"/>
    </location>
</feature>
<dbReference type="EMBL" id="CDMZ01005076">
    <property type="protein sequence ID" value="CEM51857.1"/>
    <property type="molecule type" value="Genomic_DNA"/>
</dbReference>
<organism evidence="3">
    <name type="scientific">Chromera velia CCMP2878</name>
    <dbReference type="NCBI Taxonomy" id="1169474"/>
    <lineage>
        <taxon>Eukaryota</taxon>
        <taxon>Sar</taxon>
        <taxon>Alveolata</taxon>
        <taxon>Colpodellida</taxon>
        <taxon>Chromeraceae</taxon>
        <taxon>Chromera</taxon>
    </lineage>
</organism>
<feature type="transmembrane region" description="Helical" evidence="2">
    <location>
        <begin position="21"/>
        <end position="40"/>
    </location>
</feature>
<gene>
    <name evidence="3" type="ORF">Cvel_1791</name>
</gene>
<evidence type="ECO:0000256" key="1">
    <source>
        <dbReference type="SAM" id="MobiDB-lite"/>
    </source>
</evidence>
<feature type="compositionally biased region" description="Polar residues" evidence="1">
    <location>
        <begin position="178"/>
        <end position="190"/>
    </location>
</feature>
<keyword evidence="2" id="KW-1133">Transmembrane helix</keyword>
<name>A0A0G4I4F0_9ALVE</name>
<reference evidence="3" key="1">
    <citation type="submission" date="2014-11" db="EMBL/GenBank/DDBJ databases">
        <authorList>
            <person name="Otto D Thomas"/>
            <person name="Naeem Raeece"/>
        </authorList>
    </citation>
    <scope>NUCLEOTIDE SEQUENCE</scope>
</reference>
<accession>A0A0G4I4F0</accession>
<dbReference type="VEuPathDB" id="CryptoDB:Cvel_1791"/>
<proteinExistence type="predicted"/>
<keyword evidence="2" id="KW-0472">Membrane</keyword>
<feature type="compositionally biased region" description="Gly residues" evidence="1">
    <location>
        <begin position="579"/>
        <end position="595"/>
    </location>
</feature>
<feature type="compositionally biased region" description="Basic and acidic residues" evidence="1">
    <location>
        <begin position="547"/>
        <end position="561"/>
    </location>
</feature>
<sequence>MSSSVGTPPSQTGARKRGFPWVKVSILAFWVSVVTTVLIFRDPIEDFLAEAADDMGSIGLQIQIPLTVGLLAIIILVYLSFLPIPIRPLFVIIFTSAQYVSPVYTICMFVVVQTVAGISNFLAVKWTATKITEEVKSMLKQAKRFRIARFSLRFLNHLNREGVQNIILFRRSEPVQSVTHQSPSSNSSLSYAEERPVSRRRWGGDSHQRTQRSRTHVNVTVELQHVRANSHEQHLSDRRCRSAAESQVIGNASSRLGRSAFVEMGDDDGSVHAMEEGVGVDAVRGNDEETEGEKEKERERGRTRAAWERTPLGKCLLSFGTFVFVVFATLLGYHVDEIILAQFSWRWAEIVYFIGAQFCDLKDLFLFWAVYSGSIRERGYVGTLLETWAVVQPLQAAAGALLLSVFLVPQIVFVWRDPTLGLEAEELEERQREEAEREKEIAGEEGQSQPGGLSPSRSRDMALAGQAQAERGSETPPEVHRPKPSFAHPPGHPLHDPSGGADVSGGDEWSLSASAAAAIEEGGVPVLPSEPGAPVPRVAESLWKEGKFSRPGDLKGVEKESQCAPESLRSVSSAHWRSVGGGVSSGGWGESGGGLDSAVAVKAGRSSIGGWGTSSKRHPKFLV</sequence>
<feature type="region of interest" description="Disordered" evidence="1">
    <location>
        <begin position="178"/>
        <end position="218"/>
    </location>
</feature>
<feature type="transmembrane region" description="Helical" evidence="2">
    <location>
        <begin position="89"/>
        <end position="112"/>
    </location>
</feature>
<evidence type="ECO:0000313" key="3">
    <source>
        <dbReference type="EMBL" id="CEM51857.1"/>
    </source>
</evidence>
<feature type="region of interest" description="Disordered" evidence="1">
    <location>
        <begin position="547"/>
        <end position="596"/>
    </location>
</feature>
<evidence type="ECO:0000256" key="2">
    <source>
        <dbReference type="SAM" id="Phobius"/>
    </source>
</evidence>
<dbReference type="AlphaFoldDB" id="A0A0G4I4F0"/>
<feature type="region of interest" description="Disordered" evidence="1">
    <location>
        <begin position="427"/>
        <end position="508"/>
    </location>
</feature>
<protein>
    <submittedName>
        <fullName evidence="3">Uncharacterized protein</fullName>
    </submittedName>
</protein>